<comment type="caution">
    <text evidence="2">The sequence shown here is derived from an EMBL/GenBank/DDBJ whole genome shotgun (WGS) entry which is preliminary data.</text>
</comment>
<accession>A0A8T0MIB9</accession>
<gene>
    <name evidence="2" type="ORF">PVAP13_9NG227446</name>
</gene>
<proteinExistence type="predicted"/>
<name>A0A8T0MIB9_PANVG</name>
<dbReference type="AlphaFoldDB" id="A0A8T0MIB9"/>
<dbReference type="EMBL" id="CM029054">
    <property type="protein sequence ID" value="KAG2536867.1"/>
    <property type="molecule type" value="Genomic_DNA"/>
</dbReference>
<evidence type="ECO:0000256" key="1">
    <source>
        <dbReference type="SAM" id="MobiDB-lite"/>
    </source>
</evidence>
<evidence type="ECO:0000313" key="2">
    <source>
        <dbReference type="EMBL" id="KAG2536867.1"/>
    </source>
</evidence>
<organism evidence="2 3">
    <name type="scientific">Panicum virgatum</name>
    <name type="common">Blackwell switchgrass</name>
    <dbReference type="NCBI Taxonomy" id="38727"/>
    <lineage>
        <taxon>Eukaryota</taxon>
        <taxon>Viridiplantae</taxon>
        <taxon>Streptophyta</taxon>
        <taxon>Embryophyta</taxon>
        <taxon>Tracheophyta</taxon>
        <taxon>Spermatophyta</taxon>
        <taxon>Magnoliopsida</taxon>
        <taxon>Liliopsida</taxon>
        <taxon>Poales</taxon>
        <taxon>Poaceae</taxon>
        <taxon>PACMAD clade</taxon>
        <taxon>Panicoideae</taxon>
        <taxon>Panicodae</taxon>
        <taxon>Paniceae</taxon>
        <taxon>Panicinae</taxon>
        <taxon>Panicum</taxon>
        <taxon>Panicum sect. Hiantes</taxon>
    </lineage>
</organism>
<feature type="compositionally biased region" description="Pro residues" evidence="1">
    <location>
        <begin position="11"/>
        <end position="21"/>
    </location>
</feature>
<feature type="region of interest" description="Disordered" evidence="1">
    <location>
        <begin position="1"/>
        <end position="81"/>
    </location>
</feature>
<reference evidence="2" key="1">
    <citation type="submission" date="2020-05" db="EMBL/GenBank/DDBJ databases">
        <title>WGS assembly of Panicum virgatum.</title>
        <authorList>
            <person name="Lovell J.T."/>
            <person name="Jenkins J."/>
            <person name="Shu S."/>
            <person name="Juenger T.E."/>
            <person name="Schmutz J."/>
        </authorList>
    </citation>
    <scope>NUCLEOTIDE SEQUENCE</scope>
    <source>
        <strain evidence="2">AP13</strain>
    </source>
</reference>
<keyword evidence="3" id="KW-1185">Reference proteome</keyword>
<feature type="compositionally biased region" description="Pro residues" evidence="1">
    <location>
        <begin position="33"/>
        <end position="42"/>
    </location>
</feature>
<evidence type="ECO:0000313" key="3">
    <source>
        <dbReference type="Proteomes" id="UP000823388"/>
    </source>
</evidence>
<dbReference type="Proteomes" id="UP000823388">
    <property type="component" value="Chromosome 9N"/>
</dbReference>
<sequence length="81" mass="8740">MAPCSGILLPHPRPFPFPLCSPPLDRDRSVPLSPTPHPPPNPAKSGQNLARSKKGSFRSALSRVAERSQISWPYTTTAPGI</sequence>
<protein>
    <submittedName>
        <fullName evidence="2">Uncharacterized protein</fullName>
    </submittedName>
</protein>
<feature type="compositionally biased region" description="Polar residues" evidence="1">
    <location>
        <begin position="68"/>
        <end position="81"/>
    </location>
</feature>